<dbReference type="CDD" id="cd00037">
    <property type="entry name" value="CLECT"/>
    <property type="match status" value="1"/>
</dbReference>
<sequence>PSERCHHNGGYCMRGEDRRCKGEIRLFQTNCIDECECCMDGKEQVEPRNIEIVRRRRDWQGARDECRDLGGDLLVPKSVGELLYQLKKNQMSSHRLWIGISDTRRPGLFRGIQGNRIRAGWQNKEPRAREVGDDCVVVQHRSDAKRGMRVRRCREEHYFICDLSSEYRSDHTVRY</sequence>
<evidence type="ECO:0000259" key="5">
    <source>
        <dbReference type="PROSITE" id="PS50041"/>
    </source>
</evidence>
<feature type="domain" description="C-type lectin" evidence="5">
    <location>
        <begin position="45"/>
        <end position="162"/>
    </location>
</feature>
<name>A0AAV2SEN5_MEGNR</name>
<dbReference type="PANTHER" id="PTHR22799">
    <property type="entry name" value="TETRANECTIN-RELATED"/>
    <property type="match status" value="1"/>
</dbReference>
<evidence type="ECO:0000256" key="2">
    <source>
        <dbReference type="ARBA" id="ARBA00022525"/>
    </source>
</evidence>
<dbReference type="InterPro" id="IPR051663">
    <property type="entry name" value="CLec_Tetranectin-domain"/>
</dbReference>
<evidence type="ECO:0000256" key="4">
    <source>
        <dbReference type="ARBA" id="ARBA00022734"/>
    </source>
</evidence>
<dbReference type="InterPro" id="IPR001304">
    <property type="entry name" value="C-type_lectin-like"/>
</dbReference>
<dbReference type="SUPFAM" id="SSF56436">
    <property type="entry name" value="C-type lectin-like"/>
    <property type="match status" value="1"/>
</dbReference>
<dbReference type="PANTHER" id="PTHR22799:SF1">
    <property type="entry name" value="C-TYPE LECTIN DOMAIN FAMILY 11 MEMBER A"/>
    <property type="match status" value="1"/>
</dbReference>
<dbReference type="SMART" id="SM00034">
    <property type="entry name" value="CLECT"/>
    <property type="match status" value="1"/>
</dbReference>
<dbReference type="InterPro" id="IPR016187">
    <property type="entry name" value="CTDL_fold"/>
</dbReference>
<dbReference type="GO" id="GO:0005615">
    <property type="term" value="C:extracellular space"/>
    <property type="evidence" value="ECO:0007669"/>
    <property type="project" value="TreeGrafter"/>
</dbReference>
<dbReference type="InterPro" id="IPR016186">
    <property type="entry name" value="C-type_lectin-like/link_sf"/>
</dbReference>
<feature type="non-terminal residue" evidence="6">
    <location>
        <position position="1"/>
    </location>
</feature>
<evidence type="ECO:0000256" key="3">
    <source>
        <dbReference type="ARBA" id="ARBA00022729"/>
    </source>
</evidence>
<dbReference type="Proteomes" id="UP001497623">
    <property type="component" value="Unassembled WGS sequence"/>
</dbReference>
<dbReference type="Gene3D" id="3.10.100.10">
    <property type="entry name" value="Mannose-Binding Protein A, subunit A"/>
    <property type="match status" value="1"/>
</dbReference>
<evidence type="ECO:0000313" key="7">
    <source>
        <dbReference type="Proteomes" id="UP001497623"/>
    </source>
</evidence>
<comment type="caution">
    <text evidence="6">The sequence shown here is derived from an EMBL/GenBank/DDBJ whole genome shotgun (WGS) entry which is preliminary data.</text>
</comment>
<protein>
    <recommendedName>
        <fullName evidence="5">C-type lectin domain-containing protein</fullName>
    </recommendedName>
</protein>
<organism evidence="6 7">
    <name type="scientific">Meganyctiphanes norvegica</name>
    <name type="common">Northern krill</name>
    <name type="synonym">Thysanopoda norvegica</name>
    <dbReference type="NCBI Taxonomy" id="48144"/>
    <lineage>
        <taxon>Eukaryota</taxon>
        <taxon>Metazoa</taxon>
        <taxon>Ecdysozoa</taxon>
        <taxon>Arthropoda</taxon>
        <taxon>Crustacea</taxon>
        <taxon>Multicrustacea</taxon>
        <taxon>Malacostraca</taxon>
        <taxon>Eumalacostraca</taxon>
        <taxon>Eucarida</taxon>
        <taxon>Euphausiacea</taxon>
        <taxon>Euphausiidae</taxon>
        <taxon>Meganyctiphanes</taxon>
    </lineage>
</organism>
<accession>A0AAV2SEN5</accession>
<dbReference type="AlphaFoldDB" id="A0AAV2SEN5"/>
<keyword evidence="7" id="KW-1185">Reference proteome</keyword>
<keyword evidence="2" id="KW-0964">Secreted</keyword>
<reference evidence="6 7" key="1">
    <citation type="submission" date="2024-05" db="EMBL/GenBank/DDBJ databases">
        <authorList>
            <person name="Wallberg A."/>
        </authorList>
    </citation>
    <scope>NUCLEOTIDE SEQUENCE [LARGE SCALE GENOMIC DNA]</scope>
</reference>
<proteinExistence type="predicted"/>
<evidence type="ECO:0000256" key="1">
    <source>
        <dbReference type="ARBA" id="ARBA00004613"/>
    </source>
</evidence>
<keyword evidence="4" id="KW-0430">Lectin</keyword>
<dbReference type="PROSITE" id="PS50041">
    <property type="entry name" value="C_TYPE_LECTIN_2"/>
    <property type="match status" value="1"/>
</dbReference>
<dbReference type="EMBL" id="CAXKWB010054769">
    <property type="protein sequence ID" value="CAL4176099.1"/>
    <property type="molecule type" value="Genomic_DNA"/>
</dbReference>
<gene>
    <name evidence="6" type="ORF">MNOR_LOCUS34750</name>
</gene>
<comment type="subcellular location">
    <subcellularLocation>
        <location evidence="1">Secreted</location>
    </subcellularLocation>
</comment>
<evidence type="ECO:0000313" key="6">
    <source>
        <dbReference type="EMBL" id="CAL4176099.1"/>
    </source>
</evidence>
<dbReference type="Pfam" id="PF00059">
    <property type="entry name" value="Lectin_C"/>
    <property type="match status" value="1"/>
</dbReference>
<dbReference type="GO" id="GO:0030246">
    <property type="term" value="F:carbohydrate binding"/>
    <property type="evidence" value="ECO:0007669"/>
    <property type="project" value="UniProtKB-KW"/>
</dbReference>
<dbReference type="GO" id="GO:0008083">
    <property type="term" value="F:growth factor activity"/>
    <property type="evidence" value="ECO:0007669"/>
    <property type="project" value="TreeGrafter"/>
</dbReference>
<keyword evidence="3" id="KW-0732">Signal</keyword>